<dbReference type="Pfam" id="PF04542">
    <property type="entry name" value="Sigma70_r2"/>
    <property type="match status" value="1"/>
</dbReference>
<dbReference type="PROSITE" id="PS00715">
    <property type="entry name" value="SIGMA70_1"/>
    <property type="match status" value="1"/>
</dbReference>
<dbReference type="EMBL" id="JAAWUZ010000002">
    <property type="protein sequence ID" value="NSG28829.1"/>
    <property type="molecule type" value="Genomic_DNA"/>
</dbReference>
<dbReference type="PANTHER" id="PTHR30603:SF47">
    <property type="entry name" value="RNA POLYMERASE SIGMA FACTOR SIGD, CHLOROPLASTIC"/>
    <property type="match status" value="1"/>
</dbReference>
<sequence>MQSKIVFREMLSELKALADVQGNYLTKEDIKKFFPGDALNEEQFGLVCEYLVSQKIKVDGYEPAQKTPESAQKTVKEDAERASASNPETEKQEENSEAQDGEGPDFLGMYLEELAEIEKLSETEEERLFFEAVNGDSMAKSTLAGQYLETVYELAMTYVASELPIEDLVQEGNIGLLLALENLEAKPNLEEYRKQVFAGIRKAMEEAVEMSQDKKDLDDEIVGRVNHLNESILSLEEDLGHKVSMSELSAYLEMPLEEIKDVLRMAGDEMKDKSDVR</sequence>
<dbReference type="InterPro" id="IPR007627">
    <property type="entry name" value="RNA_pol_sigma70_r2"/>
</dbReference>
<evidence type="ECO:0000259" key="2">
    <source>
        <dbReference type="PROSITE" id="PS00715"/>
    </source>
</evidence>
<proteinExistence type="predicted"/>
<feature type="domain" description="RNA polymerase sigma-70" evidence="2">
    <location>
        <begin position="167"/>
        <end position="180"/>
    </location>
</feature>
<dbReference type="Proteomes" id="UP000821846">
    <property type="component" value="Unassembled WGS sequence"/>
</dbReference>
<reference evidence="3 4" key="1">
    <citation type="journal article" date="2020" name="Cell Host Microbe">
        <title>Functional and Genomic Variation between Human-Derived Isolates of Lachnospiraceae Reveals Inter- and Intra-Species Diversity.</title>
        <authorList>
            <person name="Sorbara M.T."/>
            <person name="Littmann E.R."/>
            <person name="Fontana E."/>
            <person name="Moody T.U."/>
            <person name="Kohout C.E."/>
            <person name="Gjonbalaj M."/>
            <person name="Eaton V."/>
            <person name="Seok R."/>
            <person name="Leiner I.M."/>
            <person name="Pamer E.G."/>
        </authorList>
    </citation>
    <scope>NUCLEOTIDE SEQUENCE [LARGE SCALE GENOMIC DNA]</scope>
    <source>
        <strain evidence="3 4">MSK.14.16</strain>
    </source>
</reference>
<dbReference type="PANTHER" id="PTHR30603">
    <property type="entry name" value="RNA POLYMERASE SIGMA FACTOR RPO"/>
    <property type="match status" value="1"/>
</dbReference>
<keyword evidence="4" id="KW-1185">Reference proteome</keyword>
<dbReference type="InterPro" id="IPR000943">
    <property type="entry name" value="RNA_pol_sigma70"/>
</dbReference>
<dbReference type="SUPFAM" id="SSF88946">
    <property type="entry name" value="Sigma2 domain of RNA polymerase sigma factors"/>
    <property type="match status" value="1"/>
</dbReference>
<evidence type="ECO:0000313" key="3">
    <source>
        <dbReference type="EMBL" id="NSG28829.1"/>
    </source>
</evidence>
<organism evidence="3 4">
    <name type="scientific">Faecalicatena fissicatena</name>
    <dbReference type="NCBI Taxonomy" id="290055"/>
    <lineage>
        <taxon>Bacteria</taxon>
        <taxon>Bacillati</taxon>
        <taxon>Bacillota</taxon>
        <taxon>Clostridia</taxon>
        <taxon>Lachnospirales</taxon>
        <taxon>Lachnospiraceae</taxon>
        <taxon>Faecalicatena</taxon>
    </lineage>
</organism>
<accession>A0ABX2GTA4</accession>
<dbReference type="Gene3D" id="1.20.120.1810">
    <property type="match status" value="1"/>
</dbReference>
<gene>
    <name evidence="3" type="ORF">HFM93_00800</name>
</gene>
<dbReference type="RefSeq" id="WP_173865499.1">
    <property type="nucleotide sequence ID" value="NZ_JAAWUU010000002.1"/>
</dbReference>
<feature type="region of interest" description="Disordered" evidence="1">
    <location>
        <begin position="62"/>
        <end position="105"/>
    </location>
</feature>
<comment type="caution">
    <text evidence="3">The sequence shown here is derived from an EMBL/GenBank/DDBJ whole genome shotgun (WGS) entry which is preliminary data.</text>
</comment>
<evidence type="ECO:0000313" key="4">
    <source>
        <dbReference type="Proteomes" id="UP000821846"/>
    </source>
</evidence>
<dbReference type="InterPro" id="IPR013325">
    <property type="entry name" value="RNA_pol_sigma_r2"/>
</dbReference>
<name>A0ABX2GTA4_9FIRM</name>
<dbReference type="InterPro" id="IPR050239">
    <property type="entry name" value="Sigma-70_RNA_pol_init_factors"/>
</dbReference>
<evidence type="ECO:0000256" key="1">
    <source>
        <dbReference type="SAM" id="MobiDB-lite"/>
    </source>
</evidence>
<protein>
    <recommendedName>
        <fullName evidence="2">RNA polymerase sigma-70 domain-containing protein</fullName>
    </recommendedName>
</protein>